<name>A0A1W2FM42_KIBAR</name>
<dbReference type="RefSeq" id="WP_160096989.1">
    <property type="nucleotide sequence ID" value="NZ_FWXV01000008.1"/>
</dbReference>
<dbReference type="Proteomes" id="UP000192674">
    <property type="component" value="Unassembled WGS sequence"/>
</dbReference>
<evidence type="ECO:0000313" key="2">
    <source>
        <dbReference type="Proteomes" id="UP000192674"/>
    </source>
</evidence>
<accession>A0A1W2FM42</accession>
<organism evidence="1 2">
    <name type="scientific">Kibdelosporangium aridum</name>
    <dbReference type="NCBI Taxonomy" id="2030"/>
    <lineage>
        <taxon>Bacteria</taxon>
        <taxon>Bacillati</taxon>
        <taxon>Actinomycetota</taxon>
        <taxon>Actinomycetes</taxon>
        <taxon>Pseudonocardiales</taxon>
        <taxon>Pseudonocardiaceae</taxon>
        <taxon>Kibdelosporangium</taxon>
    </lineage>
</organism>
<reference evidence="1 2" key="1">
    <citation type="submission" date="2017-04" db="EMBL/GenBank/DDBJ databases">
        <authorList>
            <person name="Afonso C.L."/>
            <person name="Miller P.J."/>
            <person name="Scott M.A."/>
            <person name="Spackman E."/>
            <person name="Goraichik I."/>
            <person name="Dimitrov K.M."/>
            <person name="Suarez D.L."/>
            <person name="Swayne D.E."/>
        </authorList>
    </citation>
    <scope>NUCLEOTIDE SEQUENCE [LARGE SCALE GENOMIC DNA]</scope>
    <source>
        <strain evidence="1 2">DSM 43828</strain>
    </source>
</reference>
<dbReference type="EMBL" id="FWXV01000008">
    <property type="protein sequence ID" value="SMD23001.1"/>
    <property type="molecule type" value="Genomic_DNA"/>
</dbReference>
<dbReference type="AlphaFoldDB" id="A0A1W2FM42"/>
<proteinExistence type="predicted"/>
<keyword evidence="2" id="KW-1185">Reference proteome</keyword>
<protein>
    <submittedName>
        <fullName evidence="1">Uncharacterized protein</fullName>
    </submittedName>
</protein>
<gene>
    <name evidence="1" type="ORF">SAMN05661093_07782</name>
</gene>
<sequence>MSISVNANGLPPPSPPLQPSGFLVGTALAARGELILGATGFFEVFLDLG</sequence>
<evidence type="ECO:0000313" key="1">
    <source>
        <dbReference type="EMBL" id="SMD23001.1"/>
    </source>
</evidence>